<dbReference type="Proteomes" id="UP001209412">
    <property type="component" value="Unassembled WGS sequence"/>
</dbReference>
<sequence>MLTTNFLQSRAIQFGAGFRGPATFDCSTPLDGIRTLGKEIRMNHEHLEAFLFERFGSTTLHWLFSADSKALQLSPAITAPPAATIALDREQTARIRALGDSPSAIYLEINLSGEPLQLYLVGRRDNDFRWIGVASSKPEYVPVQAVAKLSERRVATNVVPIPTRRQQT</sequence>
<dbReference type="EMBL" id="JAPKHW010000036">
    <property type="protein sequence ID" value="MCX4150031.1"/>
    <property type="molecule type" value="Genomic_DNA"/>
</dbReference>
<comment type="caution">
    <text evidence="2">The sequence shown here is derived from an EMBL/GenBank/DDBJ whole genome shotgun (WGS) entry which is preliminary data.</text>
</comment>
<gene>
    <name evidence="2" type="ORF">NIE36_32370</name>
    <name evidence="1" type="ORF">OSB80_32435</name>
</gene>
<evidence type="ECO:0000313" key="4">
    <source>
        <dbReference type="Proteomes" id="UP001242288"/>
    </source>
</evidence>
<dbReference type="AlphaFoldDB" id="A0AAP5ESE2"/>
<reference evidence="2" key="1">
    <citation type="submission" date="2022-06" db="EMBL/GenBank/DDBJ databases">
        <title>PHB producers.</title>
        <authorList>
            <person name="Besaury L."/>
        </authorList>
    </citation>
    <scope>NUCLEOTIDE SEQUENCE</scope>
    <source>
        <strain evidence="2 3">SEWS6</strain>
    </source>
</reference>
<dbReference type="RefSeq" id="WP_266240839.1">
    <property type="nucleotide sequence ID" value="NZ_JAMXWF010000036.1"/>
</dbReference>
<organism evidence="2 4">
    <name type="scientific">Paraburkholderia madseniana</name>
    <dbReference type="NCBI Taxonomy" id="2599607"/>
    <lineage>
        <taxon>Bacteria</taxon>
        <taxon>Pseudomonadati</taxon>
        <taxon>Pseudomonadota</taxon>
        <taxon>Betaproteobacteria</taxon>
        <taxon>Burkholderiales</taxon>
        <taxon>Burkholderiaceae</taxon>
        <taxon>Paraburkholderia</taxon>
    </lineage>
</organism>
<dbReference type="Proteomes" id="UP001242288">
    <property type="component" value="Unassembled WGS sequence"/>
</dbReference>
<name>A0AAP5ESE2_9BURK</name>
<evidence type="ECO:0000313" key="1">
    <source>
        <dbReference type="EMBL" id="MCX4150031.1"/>
    </source>
</evidence>
<evidence type="ECO:0000313" key="3">
    <source>
        <dbReference type="Proteomes" id="UP001209412"/>
    </source>
</evidence>
<evidence type="ECO:0000313" key="2">
    <source>
        <dbReference type="EMBL" id="MDQ6411849.1"/>
    </source>
</evidence>
<dbReference type="EMBL" id="JAMXWF010000036">
    <property type="protein sequence ID" value="MDQ6411849.1"/>
    <property type="molecule type" value="Genomic_DNA"/>
</dbReference>
<keyword evidence="3" id="KW-1185">Reference proteome</keyword>
<proteinExistence type="predicted"/>
<protein>
    <submittedName>
        <fullName evidence="2">Uncharacterized protein</fullName>
    </submittedName>
</protein>
<accession>A0AAP5ESE2</accession>